<accession>A0A6L5XGT7</accession>
<dbReference type="Pfam" id="PF00675">
    <property type="entry name" value="Peptidase_M16"/>
    <property type="match status" value="1"/>
</dbReference>
<dbReference type="InterPro" id="IPR011249">
    <property type="entry name" value="Metalloenz_LuxS/M16"/>
</dbReference>
<evidence type="ECO:0000259" key="4">
    <source>
        <dbReference type="Pfam" id="PF00675"/>
    </source>
</evidence>
<dbReference type="Proteomes" id="UP000483362">
    <property type="component" value="Unassembled WGS sequence"/>
</dbReference>
<comment type="similarity">
    <text evidence="2 3">Belongs to the peptidase M16 family.</text>
</comment>
<dbReference type="PANTHER" id="PTHR11851">
    <property type="entry name" value="METALLOPROTEASE"/>
    <property type="match status" value="1"/>
</dbReference>
<dbReference type="EMBL" id="VULT01000033">
    <property type="protein sequence ID" value="MSS18741.1"/>
    <property type="molecule type" value="Genomic_DNA"/>
</dbReference>
<evidence type="ECO:0000256" key="1">
    <source>
        <dbReference type="ARBA" id="ARBA00001947"/>
    </source>
</evidence>
<organism evidence="6 7">
    <name type="scientific">Sodaliphilus pleomorphus</name>
    <dbReference type="NCBI Taxonomy" id="2606626"/>
    <lineage>
        <taxon>Bacteria</taxon>
        <taxon>Pseudomonadati</taxon>
        <taxon>Bacteroidota</taxon>
        <taxon>Bacteroidia</taxon>
        <taxon>Bacteroidales</taxon>
        <taxon>Muribaculaceae</taxon>
        <taxon>Sodaliphilus</taxon>
    </lineage>
</organism>
<dbReference type="SUPFAM" id="SSF63411">
    <property type="entry name" value="LuxS/MPP-like metallohydrolase"/>
    <property type="match status" value="2"/>
</dbReference>
<evidence type="ECO:0000256" key="3">
    <source>
        <dbReference type="RuleBase" id="RU004447"/>
    </source>
</evidence>
<dbReference type="Gene3D" id="3.30.830.10">
    <property type="entry name" value="Metalloenzyme, LuxS/M16 peptidase-like"/>
    <property type="match status" value="2"/>
</dbReference>
<evidence type="ECO:0000256" key="2">
    <source>
        <dbReference type="ARBA" id="ARBA00007261"/>
    </source>
</evidence>
<reference evidence="6 7" key="1">
    <citation type="submission" date="2019-08" db="EMBL/GenBank/DDBJ databases">
        <title>In-depth cultivation of the pig gut microbiome towards novel bacterial diversity and tailored functional studies.</title>
        <authorList>
            <person name="Wylensek D."/>
            <person name="Hitch T.C.A."/>
            <person name="Clavel T."/>
        </authorList>
    </citation>
    <scope>NUCLEOTIDE SEQUENCE [LARGE SCALE GENOMIC DNA]</scope>
    <source>
        <strain evidence="6 7">Oil-RF-744-WCA-WT-10</strain>
    </source>
</reference>
<evidence type="ECO:0000259" key="5">
    <source>
        <dbReference type="Pfam" id="PF05193"/>
    </source>
</evidence>
<dbReference type="InterPro" id="IPR011765">
    <property type="entry name" value="Pept_M16_N"/>
</dbReference>
<dbReference type="PANTHER" id="PTHR11851:SF49">
    <property type="entry name" value="MITOCHONDRIAL-PROCESSING PEPTIDASE SUBUNIT ALPHA"/>
    <property type="match status" value="1"/>
</dbReference>
<dbReference type="Pfam" id="PF05193">
    <property type="entry name" value="Peptidase_M16_C"/>
    <property type="match status" value="1"/>
</dbReference>
<feature type="domain" description="Peptidase M16 N-terminal" evidence="4">
    <location>
        <begin position="28"/>
        <end position="159"/>
    </location>
</feature>
<protein>
    <submittedName>
        <fullName evidence="6">Insulinase family protein</fullName>
    </submittedName>
</protein>
<name>A0A6L5XGT7_9BACT</name>
<proteinExistence type="inferred from homology"/>
<dbReference type="PROSITE" id="PS00143">
    <property type="entry name" value="INSULINASE"/>
    <property type="match status" value="1"/>
</dbReference>
<dbReference type="RefSeq" id="WP_154327819.1">
    <property type="nucleotide sequence ID" value="NZ_CP045696.1"/>
</dbReference>
<dbReference type="InterPro" id="IPR050361">
    <property type="entry name" value="MPP/UQCRC_Complex"/>
</dbReference>
<keyword evidence="7" id="KW-1185">Reference proteome</keyword>
<dbReference type="GO" id="GO:0004222">
    <property type="term" value="F:metalloendopeptidase activity"/>
    <property type="evidence" value="ECO:0007669"/>
    <property type="project" value="InterPro"/>
</dbReference>
<evidence type="ECO:0000313" key="7">
    <source>
        <dbReference type="Proteomes" id="UP000483362"/>
    </source>
</evidence>
<gene>
    <name evidence="6" type="ORF">FYJ29_13385</name>
</gene>
<dbReference type="AlphaFoldDB" id="A0A6L5XGT7"/>
<sequence length="407" mass="45408">MEEKTFTATLDNGLRLVHIKNDALVGWCGLAVNAGSRDDAPGLQGLAHYVEHTIFKGTTHRRAWHILNRMETVGGELNAYTTKEGTMLYSTFPSRHLERAVELLADLVTCSTFPADELERERDVVLEEVDSYRDTPIEAIYDDFEDMVFAGNPMGHNILGCDESIARIESDDCLHYIKTQYVPANMAFFSVGPAQPDKVFALAQKHLGAMHHQLDRAPRQQPPVLAREHREVDIDSHQSHTLVGARVPSLYDEGRYALALLNNMLGGPGMNSLLNVQLRERRGLVYTVESSVASFTDCGLVEIYFGCEYKSVKRSLDIIFNTIDALAQDPLAERRLEACKRQYCGQLVVASSNIEFTAMNAGKSLLFWGEAGGIERTIERIKGVTAAQLQQAAQLLTRERCSILTFK</sequence>
<comment type="cofactor">
    <cofactor evidence="1">
        <name>Zn(2+)</name>
        <dbReference type="ChEBI" id="CHEBI:29105"/>
    </cofactor>
</comment>
<evidence type="ECO:0000313" key="6">
    <source>
        <dbReference type="EMBL" id="MSS18741.1"/>
    </source>
</evidence>
<feature type="domain" description="Peptidase M16 C-terminal" evidence="5">
    <location>
        <begin position="168"/>
        <end position="343"/>
    </location>
</feature>
<dbReference type="InterPro" id="IPR007863">
    <property type="entry name" value="Peptidase_M16_C"/>
</dbReference>
<dbReference type="GO" id="GO:0046872">
    <property type="term" value="F:metal ion binding"/>
    <property type="evidence" value="ECO:0007669"/>
    <property type="project" value="InterPro"/>
</dbReference>
<comment type="caution">
    <text evidence="6">The sequence shown here is derived from an EMBL/GenBank/DDBJ whole genome shotgun (WGS) entry which is preliminary data.</text>
</comment>
<dbReference type="InterPro" id="IPR001431">
    <property type="entry name" value="Pept_M16_Zn_BS"/>
</dbReference>
<dbReference type="GO" id="GO:0006508">
    <property type="term" value="P:proteolysis"/>
    <property type="evidence" value="ECO:0007669"/>
    <property type="project" value="InterPro"/>
</dbReference>